<dbReference type="PANTHER" id="PTHR37469">
    <property type="entry name" value="CELLOBIONIC ACID PHOSPHORYLASE-RELATED"/>
    <property type="match status" value="1"/>
</dbReference>
<dbReference type="Pfam" id="PF17167">
    <property type="entry name" value="Glyco_hydro_94"/>
    <property type="match status" value="1"/>
</dbReference>
<dbReference type="GO" id="GO:0005975">
    <property type="term" value="P:carbohydrate metabolic process"/>
    <property type="evidence" value="ECO:0007669"/>
    <property type="project" value="InterPro"/>
</dbReference>
<dbReference type="AlphaFoldDB" id="A0A5D0CRH9"/>
<evidence type="ECO:0000259" key="6">
    <source>
        <dbReference type="Pfam" id="PF21270"/>
    </source>
</evidence>
<dbReference type="Pfam" id="PF21250">
    <property type="entry name" value="SOGP_2nd"/>
    <property type="match status" value="1"/>
</dbReference>
<dbReference type="SUPFAM" id="SSF48208">
    <property type="entry name" value="Six-hairpin glycosidases"/>
    <property type="match status" value="1"/>
</dbReference>
<dbReference type="InterPro" id="IPR012341">
    <property type="entry name" value="6hp_glycosidase-like_sf"/>
</dbReference>
<dbReference type="PANTHER" id="PTHR37469:SF2">
    <property type="entry name" value="CELLOBIONIC ACID PHOSPHORYLASE"/>
    <property type="match status" value="1"/>
</dbReference>
<comment type="caution">
    <text evidence="8">The sequence shown here is derived from an EMBL/GenBank/DDBJ whole genome shotgun (WGS) entry which is preliminary data.</text>
</comment>
<keyword evidence="1" id="KW-0328">Glycosyltransferase</keyword>
<dbReference type="Pfam" id="PF21958">
    <property type="entry name" value="SOGP_N"/>
    <property type="match status" value="1"/>
</dbReference>
<feature type="domain" description="Glycoside phosphorylase super sandwich" evidence="5">
    <location>
        <begin position="319"/>
        <end position="573"/>
    </location>
</feature>
<dbReference type="InterPro" id="IPR008928">
    <property type="entry name" value="6-hairpin_glycosidase_sf"/>
</dbReference>
<sequence>MTKQVHQYQLEAGGLTFSFLNSGDLYQASSETTMINQLLPHAADGALGNLYLRLHREDGIRAVPLLGIRSGASVSRTARRMIWNGIAEGIGYQVVFTLTGRGVWFWEVTLEGGRGKADVLYGQDIGIAAPGAVRSNEAYLSQYIDHAVFEDEEWGYVVCSRQNQPQGGRFPYIQQGVLTGSAGFSTDGFQFFGLSYKETDVPEALTRPKLANEVYQYEFAYTALQTKTVELGGGAPVRFVFYGLFKEDHPFAIERLEFREEIRAAWSEAESGNPAAAETESEAEADADAEVLPRAVRSPEIGKPITGRSLTAEELDRLFPRRKQEEREDGQLLSFFTDTYEHVVLKEKELRVERPHGHILMSGGNDRMNSRVITTTSYIYGVFNSQVVIGNTNFNKLMSNTRNALNAAKTSGQRLYIEQGGVYRLLTMPSAFEMGFNYVRWYYQLSDDLLTITNYTRNDSPEVVLHFASANRNTYRCLVTNQITMHVNEHEIPYRFEVDGENAVIFRADPSALSAGADAYPGLQYRMEVSGGAGMGMKLFDDRKLVSLPQSETAPLAVLELNPAASWSLTIQAQLEDEAAAGAPSLSSSVPASAEEEIARYREFFRGVMNGFRLYRNGGDEGELFKVNALAWWYTHNMLVHYSVPHGLEQYGGAAWGTRDVCQGPVEYFLATRKYDRVREILLTVFAHQYEDDGNWPQWFMFDNYTRIQQEESHGDIIVWPLKVLGDYLAVTGDYGILDEPIPYTRKGSFDFTAETATLMEHAEKEIGYIRRHFLHGTHLSSYGDGDWDDTLQPANAQLKQYMISSWTVALTYQTIGRFAQVLSGVRPEASQELQDMADGIRADFGKYMLGTGVIPGFVYMERPEEAKLMLHPSDTETGIQYRLLPMTRSMISELLTPEQAEAHYRLIREQFYCPDGVRLMNRPAQYAGGVSTHFKRAEQASNFGREIGLQYVHAHIRYVEAMAKLGKRDEVWRGLAMINPVGLREVVPNAELRQANAYFSSSDGKFNNRYEAQERFDELRSGAVPVKGGWRIYSSGPGIYMNQLISQALGVREESGDLILDPVLPESLDGAAFDFEVAGSPATIVYRLTGRSAIERVTVNGREAAAEPMSNRYRAGGVRIRRAELERLAESSRERQVIEIHM</sequence>
<feature type="region of interest" description="Disordered" evidence="3">
    <location>
        <begin position="269"/>
        <end position="304"/>
    </location>
</feature>
<dbReference type="OrthoDB" id="9769991at2"/>
<evidence type="ECO:0000259" key="5">
    <source>
        <dbReference type="Pfam" id="PF21250"/>
    </source>
</evidence>
<feature type="domain" description="SOGP N-terminal" evidence="7">
    <location>
        <begin position="18"/>
        <end position="243"/>
    </location>
</feature>
<evidence type="ECO:0000256" key="3">
    <source>
        <dbReference type="SAM" id="MobiDB-lite"/>
    </source>
</evidence>
<evidence type="ECO:0000259" key="4">
    <source>
        <dbReference type="Pfam" id="PF17167"/>
    </source>
</evidence>
<evidence type="ECO:0000313" key="8">
    <source>
        <dbReference type="EMBL" id="TYA11387.1"/>
    </source>
</evidence>
<keyword evidence="9" id="KW-1185">Reference proteome</keyword>
<dbReference type="Proteomes" id="UP000325218">
    <property type="component" value="Unassembled WGS sequence"/>
</dbReference>
<dbReference type="InterPro" id="IPR048773">
    <property type="entry name" value="SOGP_C"/>
</dbReference>
<protein>
    <submittedName>
        <fullName evidence="8">Cellobiose phosphorylase</fullName>
    </submittedName>
</protein>
<dbReference type="Gene3D" id="1.50.10.10">
    <property type="match status" value="1"/>
</dbReference>
<dbReference type="InterPro" id="IPR052047">
    <property type="entry name" value="GH94_Enzymes"/>
</dbReference>
<evidence type="ECO:0000313" key="9">
    <source>
        <dbReference type="Proteomes" id="UP000325218"/>
    </source>
</evidence>
<dbReference type="GO" id="GO:0016757">
    <property type="term" value="F:glycosyltransferase activity"/>
    <property type="evidence" value="ECO:0007669"/>
    <property type="project" value="UniProtKB-KW"/>
</dbReference>
<evidence type="ECO:0000256" key="2">
    <source>
        <dbReference type="ARBA" id="ARBA00022679"/>
    </source>
</evidence>
<feature type="domain" description="Glycoside phosphorylase C-terminal" evidence="6">
    <location>
        <begin position="1051"/>
        <end position="1135"/>
    </location>
</feature>
<feature type="compositionally biased region" description="Acidic residues" evidence="3">
    <location>
        <begin position="279"/>
        <end position="289"/>
    </location>
</feature>
<evidence type="ECO:0000256" key="1">
    <source>
        <dbReference type="ARBA" id="ARBA00022676"/>
    </source>
</evidence>
<name>A0A5D0CRH9_9BACL</name>
<keyword evidence="2" id="KW-0808">Transferase</keyword>
<accession>A0A5D0CRH9</accession>
<reference evidence="8 9" key="1">
    <citation type="submission" date="2019-08" db="EMBL/GenBank/DDBJ databases">
        <title>Genome sequencing of Paenibacillus faecis DSM 23593(T).</title>
        <authorList>
            <person name="Kook J.-K."/>
            <person name="Park S.-N."/>
            <person name="Lim Y.K."/>
        </authorList>
    </citation>
    <scope>NUCLEOTIDE SEQUENCE [LARGE SCALE GENOMIC DNA]</scope>
    <source>
        <strain evidence="8 9">DSM 23593</strain>
    </source>
</reference>
<organism evidence="8 9">
    <name type="scientific">Paenibacillus faecis</name>
    <dbReference type="NCBI Taxonomy" id="862114"/>
    <lineage>
        <taxon>Bacteria</taxon>
        <taxon>Bacillati</taxon>
        <taxon>Bacillota</taxon>
        <taxon>Bacilli</taxon>
        <taxon>Bacillales</taxon>
        <taxon>Paenibacillaceae</taxon>
        <taxon>Paenibacillus</taxon>
    </lineage>
</organism>
<dbReference type="Pfam" id="PF21270">
    <property type="entry name" value="SOGP_4th"/>
    <property type="match status" value="1"/>
</dbReference>
<gene>
    <name evidence="8" type="ORF">FRY98_19750</name>
</gene>
<evidence type="ECO:0000259" key="7">
    <source>
        <dbReference type="Pfam" id="PF21958"/>
    </source>
</evidence>
<dbReference type="EMBL" id="VSDO01000004">
    <property type="protein sequence ID" value="TYA11387.1"/>
    <property type="molecule type" value="Genomic_DNA"/>
</dbReference>
<dbReference type="InterPro" id="IPR048771">
    <property type="entry name" value="SOGP_2nd"/>
</dbReference>
<dbReference type="InterPro" id="IPR053831">
    <property type="entry name" value="SOGP_N"/>
</dbReference>
<dbReference type="InterPro" id="IPR033432">
    <property type="entry name" value="GH94_catalytic"/>
</dbReference>
<proteinExistence type="predicted"/>
<feature type="domain" description="Glycosyl hydrolase 94 catalytic" evidence="4">
    <location>
        <begin position="714"/>
        <end position="999"/>
    </location>
</feature>
<dbReference type="RefSeq" id="WP_148455167.1">
    <property type="nucleotide sequence ID" value="NZ_VSDO01000004.1"/>
</dbReference>